<feature type="domain" description="FHA" evidence="1">
    <location>
        <begin position="65"/>
        <end position="128"/>
    </location>
</feature>
<dbReference type="STRING" id="1037660.A0A066WFY0"/>
<dbReference type="OrthoDB" id="444265at2759"/>
<dbReference type="GeneID" id="25263991"/>
<accession>A0A066WFY0</accession>
<dbReference type="Gene3D" id="2.60.200.20">
    <property type="match status" value="1"/>
</dbReference>
<dbReference type="AlphaFoldDB" id="A0A066WFY0"/>
<dbReference type="InParanoid" id="A0A066WFY0"/>
<comment type="caution">
    <text evidence="2">The sequence shown here is derived from an EMBL/GenBank/DDBJ whole genome shotgun (WGS) entry which is preliminary data.</text>
</comment>
<dbReference type="Pfam" id="PF00498">
    <property type="entry name" value="FHA"/>
    <property type="match status" value="1"/>
</dbReference>
<dbReference type="Proteomes" id="UP000027361">
    <property type="component" value="Unassembled WGS sequence"/>
</dbReference>
<evidence type="ECO:0000259" key="1">
    <source>
        <dbReference type="PROSITE" id="PS50006"/>
    </source>
</evidence>
<sequence>METAEAKPNFERSGLLAAASNNVNGVALKYHEPPDSRKPKKQWRLYVFKDGKEIDLHHISRQSCYLFGRDRAVVDIPIDHPSCSKQHAVLQYRLIVERNEFGDEKRRVKPFLIDLESANGSAVNDQDIPPSRYYELKSGDTIHLGASSREYVLLAEE</sequence>
<dbReference type="InterPro" id="IPR050923">
    <property type="entry name" value="Cell_Proc_Reg/RNA_Proc"/>
</dbReference>
<dbReference type="RefSeq" id="XP_013244759.1">
    <property type="nucleotide sequence ID" value="XM_013389305.1"/>
</dbReference>
<name>A0A066WFY0_TILAU</name>
<evidence type="ECO:0000313" key="2">
    <source>
        <dbReference type="EMBL" id="KDN51423.1"/>
    </source>
</evidence>
<dbReference type="InterPro" id="IPR008984">
    <property type="entry name" value="SMAD_FHA_dom_sf"/>
</dbReference>
<dbReference type="PROSITE" id="PS50006">
    <property type="entry name" value="FHA_DOMAIN"/>
    <property type="match status" value="1"/>
</dbReference>
<dbReference type="OMA" id="KIPTANW"/>
<dbReference type="InterPro" id="IPR000253">
    <property type="entry name" value="FHA_dom"/>
</dbReference>
<dbReference type="SMART" id="SM00240">
    <property type="entry name" value="FHA"/>
    <property type="match status" value="1"/>
</dbReference>
<dbReference type="FunFam" id="2.60.200.20:FF:000038">
    <property type="entry name" value="FHA domain-containing protein SNIP1"/>
    <property type="match status" value="1"/>
</dbReference>
<organism evidence="2 3">
    <name type="scientific">Tilletiaria anomala (strain ATCC 24038 / CBS 436.72 / UBC 951)</name>
    <dbReference type="NCBI Taxonomy" id="1037660"/>
    <lineage>
        <taxon>Eukaryota</taxon>
        <taxon>Fungi</taxon>
        <taxon>Dikarya</taxon>
        <taxon>Basidiomycota</taxon>
        <taxon>Ustilaginomycotina</taxon>
        <taxon>Exobasidiomycetes</taxon>
        <taxon>Georgefischeriales</taxon>
        <taxon>Tilletiariaceae</taxon>
        <taxon>Tilletiaria</taxon>
    </lineage>
</organism>
<gene>
    <name evidence="2" type="ORF">K437DRAFT_254836</name>
</gene>
<dbReference type="PANTHER" id="PTHR23308">
    <property type="entry name" value="NUCLEAR INHIBITOR OF PROTEIN PHOSPHATASE-1"/>
    <property type="match status" value="1"/>
</dbReference>
<dbReference type="HOGENOM" id="CLU_022457_1_2_1"/>
<proteinExistence type="predicted"/>
<dbReference type="SUPFAM" id="SSF49879">
    <property type="entry name" value="SMAD/FHA domain"/>
    <property type="match status" value="1"/>
</dbReference>
<dbReference type="EMBL" id="JMSN01000016">
    <property type="protein sequence ID" value="KDN51423.1"/>
    <property type="molecule type" value="Genomic_DNA"/>
</dbReference>
<protein>
    <submittedName>
        <fullName evidence="2">SMAD/FHA domain-containing protein</fullName>
    </submittedName>
</protein>
<keyword evidence="3" id="KW-1185">Reference proteome</keyword>
<reference evidence="2 3" key="1">
    <citation type="submission" date="2014-05" db="EMBL/GenBank/DDBJ databases">
        <title>Draft genome sequence of a rare smut relative, Tilletiaria anomala UBC 951.</title>
        <authorList>
            <consortium name="DOE Joint Genome Institute"/>
            <person name="Toome M."/>
            <person name="Kuo A."/>
            <person name="Henrissat B."/>
            <person name="Lipzen A."/>
            <person name="Tritt A."/>
            <person name="Yoshinaga Y."/>
            <person name="Zane M."/>
            <person name="Barry K."/>
            <person name="Grigoriev I.V."/>
            <person name="Spatafora J.W."/>
            <person name="Aimea M.C."/>
        </authorList>
    </citation>
    <scope>NUCLEOTIDE SEQUENCE [LARGE SCALE GENOMIC DNA]</scope>
    <source>
        <strain evidence="2 3">UBC 951</strain>
    </source>
</reference>
<evidence type="ECO:0000313" key="3">
    <source>
        <dbReference type="Proteomes" id="UP000027361"/>
    </source>
</evidence>